<organism evidence="1 2">
    <name type="scientific">Pocillopora damicornis</name>
    <name type="common">Cauliflower coral</name>
    <name type="synonym">Millepora damicornis</name>
    <dbReference type="NCBI Taxonomy" id="46731"/>
    <lineage>
        <taxon>Eukaryota</taxon>
        <taxon>Metazoa</taxon>
        <taxon>Cnidaria</taxon>
        <taxon>Anthozoa</taxon>
        <taxon>Hexacorallia</taxon>
        <taxon>Scleractinia</taxon>
        <taxon>Astrocoeniina</taxon>
        <taxon>Pocilloporidae</taxon>
        <taxon>Pocillopora</taxon>
    </lineage>
</organism>
<sequence length="156" mass="17366">MKASNAFFPGKPLRLVSFNDLNQICLLQARLIKLAEAMKLGSPFIIKPTKKQSGGFLGTLLASIDVPLLLKALTGNSIQGYSRYCKCQFLTLVILCNRAGPSENLRSRDFTKIHSSLDETRREAVSSASFILRLYTVEEPVTGLSFVKELTRRLKD</sequence>
<accession>A0A3M6TWD9</accession>
<dbReference type="Proteomes" id="UP000275408">
    <property type="component" value="Unassembled WGS sequence"/>
</dbReference>
<name>A0A3M6TWD9_POCDA</name>
<gene>
    <name evidence="1" type="ORF">pdam_00019988</name>
</gene>
<protein>
    <submittedName>
        <fullName evidence="1">Uncharacterized protein</fullName>
    </submittedName>
</protein>
<evidence type="ECO:0000313" key="1">
    <source>
        <dbReference type="EMBL" id="RMX45700.1"/>
    </source>
</evidence>
<evidence type="ECO:0000313" key="2">
    <source>
        <dbReference type="Proteomes" id="UP000275408"/>
    </source>
</evidence>
<proteinExistence type="predicted"/>
<keyword evidence="2" id="KW-1185">Reference proteome</keyword>
<dbReference type="EMBL" id="RCHS01002791">
    <property type="protein sequence ID" value="RMX45700.1"/>
    <property type="molecule type" value="Genomic_DNA"/>
</dbReference>
<reference evidence="1 2" key="1">
    <citation type="journal article" date="2018" name="Sci. Rep.">
        <title>Comparative analysis of the Pocillopora damicornis genome highlights role of immune system in coral evolution.</title>
        <authorList>
            <person name="Cunning R."/>
            <person name="Bay R.A."/>
            <person name="Gillette P."/>
            <person name="Baker A.C."/>
            <person name="Traylor-Knowles N."/>
        </authorList>
    </citation>
    <scope>NUCLEOTIDE SEQUENCE [LARGE SCALE GENOMIC DNA]</scope>
    <source>
        <strain evidence="1">RSMAS</strain>
        <tissue evidence="1">Whole animal</tissue>
    </source>
</reference>
<dbReference type="AlphaFoldDB" id="A0A3M6TWD9"/>
<comment type="caution">
    <text evidence="1">The sequence shown here is derived from an EMBL/GenBank/DDBJ whole genome shotgun (WGS) entry which is preliminary data.</text>
</comment>